<dbReference type="PANTHER" id="PTHR30574:SF1">
    <property type="entry name" value="SULPHUR TRANSPORT DOMAIN-CONTAINING PROTEIN"/>
    <property type="match status" value="1"/>
</dbReference>
<keyword evidence="5 9" id="KW-0812">Transmembrane</keyword>
<dbReference type="RefSeq" id="WP_337334417.1">
    <property type="nucleotide sequence ID" value="NZ_JBBDHC010000003.1"/>
</dbReference>
<evidence type="ECO:0000256" key="5">
    <source>
        <dbReference type="ARBA" id="ARBA00022692"/>
    </source>
</evidence>
<dbReference type="PANTHER" id="PTHR30574">
    <property type="entry name" value="INNER MEMBRANE PROTEIN YEDE"/>
    <property type="match status" value="1"/>
</dbReference>
<reference evidence="10 11" key="1">
    <citation type="journal article" date="2016" name="Antonie Van Leeuwenhoek">
        <title>Denitratimonas tolerans gen. nov., sp. nov., a denitrifying bacterium isolated from a bioreactor for tannery wastewater treatment.</title>
        <authorList>
            <person name="Han S.I."/>
            <person name="Kim J.O."/>
            <person name="Lee Y.R."/>
            <person name="Ekpeghere K.I."/>
            <person name="Koh S.C."/>
            <person name="Whang K.S."/>
        </authorList>
    </citation>
    <scope>NUCLEOTIDE SEQUENCE [LARGE SCALE GENOMIC DNA]</scope>
    <source>
        <strain evidence="10 11">KACC 17565</strain>
    </source>
</reference>
<protein>
    <submittedName>
        <fullName evidence="10">YeeE/YedE thiosulfate transporter family protein</fullName>
    </submittedName>
</protein>
<evidence type="ECO:0000256" key="6">
    <source>
        <dbReference type="ARBA" id="ARBA00022989"/>
    </source>
</evidence>
<accession>A0AAW9R3M0</accession>
<feature type="transmembrane region" description="Helical" evidence="9">
    <location>
        <begin position="159"/>
        <end position="176"/>
    </location>
</feature>
<comment type="subcellular location">
    <subcellularLocation>
        <location evidence="1">Cell inner membrane</location>
        <topology evidence="1">Multi-pass membrane protein</topology>
    </subcellularLocation>
</comment>
<dbReference type="Pfam" id="PF04143">
    <property type="entry name" value="Sulf_transp"/>
    <property type="match status" value="1"/>
</dbReference>
<dbReference type="GO" id="GO:0005886">
    <property type="term" value="C:plasma membrane"/>
    <property type="evidence" value="ECO:0007669"/>
    <property type="project" value="UniProtKB-SubCell"/>
</dbReference>
<dbReference type="EMBL" id="JBBDHC010000003">
    <property type="protein sequence ID" value="MEJ1248701.1"/>
    <property type="molecule type" value="Genomic_DNA"/>
</dbReference>
<sequence length="217" mass="22436">MRKRSVRTAREAGLIAAVQRESVRAKRYTACRLYPTGYADPQWGKAAMKIRPIWNAHVAGVALGLVLLGTFLATGHGLGASGTPTAIAAVASNAIAPEATAGNDYLGPMVADGANPLNAWIVWEVIGVGLGALLAAWWSGHLRFRIEGPPRMNNPARMALALGGGILSGFGARLAAGCTSGLGLSGGAVLATAGFVFLIGFFVAGILVGFATRRLWK</sequence>
<keyword evidence="2" id="KW-0813">Transport</keyword>
<evidence type="ECO:0000256" key="3">
    <source>
        <dbReference type="ARBA" id="ARBA00022475"/>
    </source>
</evidence>
<feature type="transmembrane region" description="Helical" evidence="9">
    <location>
        <begin position="117"/>
        <end position="138"/>
    </location>
</feature>
<feature type="transmembrane region" description="Helical" evidence="9">
    <location>
        <begin position="53"/>
        <end position="73"/>
    </location>
</feature>
<dbReference type="Proteomes" id="UP001364472">
    <property type="component" value="Unassembled WGS sequence"/>
</dbReference>
<keyword evidence="4" id="KW-0997">Cell inner membrane</keyword>
<dbReference type="AlphaFoldDB" id="A0AAW9R3M0"/>
<comment type="similarity">
    <text evidence="8">Belongs to the TsuA/YedE (TC 9.B.102) family.</text>
</comment>
<evidence type="ECO:0000256" key="2">
    <source>
        <dbReference type="ARBA" id="ARBA00022448"/>
    </source>
</evidence>
<evidence type="ECO:0000256" key="7">
    <source>
        <dbReference type="ARBA" id="ARBA00023136"/>
    </source>
</evidence>
<organism evidence="10 11">
    <name type="scientific">Denitratimonas tolerans</name>
    <dbReference type="NCBI Taxonomy" id="1338420"/>
    <lineage>
        <taxon>Bacteria</taxon>
        <taxon>Pseudomonadati</taxon>
        <taxon>Pseudomonadota</taxon>
        <taxon>Gammaproteobacteria</taxon>
        <taxon>Lysobacterales</taxon>
        <taxon>Lysobacteraceae</taxon>
        <taxon>Denitratimonas</taxon>
    </lineage>
</organism>
<keyword evidence="7 9" id="KW-0472">Membrane</keyword>
<evidence type="ECO:0000313" key="11">
    <source>
        <dbReference type="Proteomes" id="UP001364472"/>
    </source>
</evidence>
<evidence type="ECO:0000256" key="8">
    <source>
        <dbReference type="ARBA" id="ARBA00035655"/>
    </source>
</evidence>
<keyword evidence="11" id="KW-1185">Reference proteome</keyword>
<evidence type="ECO:0000256" key="1">
    <source>
        <dbReference type="ARBA" id="ARBA00004429"/>
    </source>
</evidence>
<comment type="caution">
    <text evidence="10">The sequence shown here is derived from an EMBL/GenBank/DDBJ whole genome shotgun (WGS) entry which is preliminary data.</text>
</comment>
<keyword evidence="6 9" id="KW-1133">Transmembrane helix</keyword>
<evidence type="ECO:0000313" key="10">
    <source>
        <dbReference type="EMBL" id="MEJ1248701.1"/>
    </source>
</evidence>
<evidence type="ECO:0000256" key="4">
    <source>
        <dbReference type="ARBA" id="ARBA00022519"/>
    </source>
</evidence>
<name>A0AAW9R3M0_9GAMM</name>
<gene>
    <name evidence="10" type="ORF">WB794_03290</name>
</gene>
<evidence type="ECO:0000256" key="9">
    <source>
        <dbReference type="SAM" id="Phobius"/>
    </source>
</evidence>
<feature type="transmembrane region" description="Helical" evidence="9">
    <location>
        <begin position="188"/>
        <end position="211"/>
    </location>
</feature>
<dbReference type="InterPro" id="IPR007272">
    <property type="entry name" value="Sulf_transp_TsuA/YedE"/>
</dbReference>
<keyword evidence="3" id="KW-1003">Cell membrane</keyword>
<proteinExistence type="inferred from homology"/>